<keyword evidence="1" id="KW-0732">Signal</keyword>
<name>A0A9P9RDU1_FUSSL</name>
<dbReference type="AlphaFoldDB" id="A0A9P9RDU1"/>
<keyword evidence="3" id="KW-1185">Reference proteome</keyword>
<organism evidence="2 3">
    <name type="scientific">Fusarium solani</name>
    <name type="common">Filamentous fungus</name>
    <dbReference type="NCBI Taxonomy" id="169388"/>
    <lineage>
        <taxon>Eukaryota</taxon>
        <taxon>Fungi</taxon>
        <taxon>Dikarya</taxon>
        <taxon>Ascomycota</taxon>
        <taxon>Pezizomycotina</taxon>
        <taxon>Sordariomycetes</taxon>
        <taxon>Hypocreomycetidae</taxon>
        <taxon>Hypocreales</taxon>
        <taxon>Nectriaceae</taxon>
        <taxon>Fusarium</taxon>
        <taxon>Fusarium solani species complex</taxon>
    </lineage>
</organism>
<protein>
    <recommendedName>
        <fullName evidence="4">Secreted protein</fullName>
    </recommendedName>
</protein>
<reference evidence="2" key="1">
    <citation type="journal article" date="2021" name="Nat. Commun.">
        <title>Genetic determinants of endophytism in the Arabidopsis root mycobiome.</title>
        <authorList>
            <person name="Mesny F."/>
            <person name="Miyauchi S."/>
            <person name="Thiergart T."/>
            <person name="Pickel B."/>
            <person name="Atanasova L."/>
            <person name="Karlsson M."/>
            <person name="Huettel B."/>
            <person name="Barry K.W."/>
            <person name="Haridas S."/>
            <person name="Chen C."/>
            <person name="Bauer D."/>
            <person name="Andreopoulos W."/>
            <person name="Pangilinan J."/>
            <person name="LaButti K."/>
            <person name="Riley R."/>
            <person name="Lipzen A."/>
            <person name="Clum A."/>
            <person name="Drula E."/>
            <person name="Henrissat B."/>
            <person name="Kohler A."/>
            <person name="Grigoriev I.V."/>
            <person name="Martin F.M."/>
            <person name="Hacquard S."/>
        </authorList>
    </citation>
    <scope>NUCLEOTIDE SEQUENCE</scope>
    <source>
        <strain evidence="2">FSSC 5 MPI-SDFR-AT-0091</strain>
    </source>
</reference>
<feature type="signal peptide" evidence="1">
    <location>
        <begin position="1"/>
        <end position="24"/>
    </location>
</feature>
<feature type="chain" id="PRO_5040448957" description="Secreted protein" evidence="1">
    <location>
        <begin position="25"/>
        <end position="115"/>
    </location>
</feature>
<comment type="caution">
    <text evidence="2">The sequence shown here is derived from an EMBL/GenBank/DDBJ whole genome shotgun (WGS) entry which is preliminary data.</text>
</comment>
<dbReference type="EMBL" id="JAGTJS010000001">
    <property type="protein sequence ID" value="KAH7275317.1"/>
    <property type="molecule type" value="Genomic_DNA"/>
</dbReference>
<sequence length="115" mass="12526">MYHPGPRRGAVAQLWCGLPALSWAFGPALKTRTGGCQRVYRICSRPKYFGCRVLGVKENKTCGGAVCTGHGNGVMKEIPGTPLRAGMADNNNCECYQKSSWIRCNQLGLDILYDG</sequence>
<evidence type="ECO:0000313" key="2">
    <source>
        <dbReference type="EMBL" id="KAH7275317.1"/>
    </source>
</evidence>
<proteinExistence type="predicted"/>
<evidence type="ECO:0000256" key="1">
    <source>
        <dbReference type="SAM" id="SignalP"/>
    </source>
</evidence>
<evidence type="ECO:0008006" key="4">
    <source>
        <dbReference type="Google" id="ProtNLM"/>
    </source>
</evidence>
<evidence type="ECO:0000313" key="3">
    <source>
        <dbReference type="Proteomes" id="UP000736672"/>
    </source>
</evidence>
<accession>A0A9P9RDU1</accession>
<dbReference type="Proteomes" id="UP000736672">
    <property type="component" value="Unassembled WGS sequence"/>
</dbReference>
<gene>
    <name evidence="2" type="ORF">B0J15DRAFT_11751</name>
</gene>